<evidence type="ECO:0000256" key="1">
    <source>
        <dbReference type="SAM" id="SignalP"/>
    </source>
</evidence>
<reference evidence="2 3" key="1">
    <citation type="submission" date="2021-03" db="EMBL/GenBank/DDBJ databases">
        <title>novel species isolated from a fishpond in China.</title>
        <authorList>
            <person name="Lu H."/>
            <person name="Cai Z."/>
        </authorList>
    </citation>
    <scope>NUCLEOTIDE SEQUENCE [LARGE SCALE GENOMIC DNA]</scope>
    <source>
        <strain evidence="2 3">YJ13C</strain>
    </source>
</reference>
<dbReference type="SUPFAM" id="SSF49464">
    <property type="entry name" value="Carboxypeptidase regulatory domain-like"/>
    <property type="match status" value="1"/>
</dbReference>
<gene>
    <name evidence="2" type="ORF">J0A69_16720</name>
</gene>
<dbReference type="SUPFAM" id="SSF56935">
    <property type="entry name" value="Porins"/>
    <property type="match status" value="1"/>
</dbReference>
<dbReference type="Gene3D" id="2.60.40.1120">
    <property type="entry name" value="Carboxypeptidase-like, regulatory domain"/>
    <property type="match status" value="1"/>
</dbReference>
<dbReference type="Pfam" id="PF13620">
    <property type="entry name" value="CarboxypepD_reg"/>
    <property type="match status" value="1"/>
</dbReference>
<organism evidence="2 3">
    <name type="scientific">Algoriphagus pacificus</name>
    <dbReference type="NCBI Taxonomy" id="2811234"/>
    <lineage>
        <taxon>Bacteria</taxon>
        <taxon>Pseudomonadati</taxon>
        <taxon>Bacteroidota</taxon>
        <taxon>Cytophagia</taxon>
        <taxon>Cytophagales</taxon>
        <taxon>Cyclobacteriaceae</taxon>
        <taxon>Algoriphagus</taxon>
    </lineage>
</organism>
<feature type="chain" id="PRO_5047290094" evidence="1">
    <location>
        <begin position="24"/>
        <end position="894"/>
    </location>
</feature>
<accession>A0ABS3CJ14</accession>
<evidence type="ECO:0000313" key="2">
    <source>
        <dbReference type="EMBL" id="MBN7817088.1"/>
    </source>
</evidence>
<proteinExistence type="predicted"/>
<protein>
    <submittedName>
        <fullName evidence="2">TonB-dependent receptor</fullName>
    </submittedName>
</protein>
<dbReference type="EMBL" id="JAFKCU010000004">
    <property type="protein sequence ID" value="MBN7817088.1"/>
    <property type="molecule type" value="Genomic_DNA"/>
</dbReference>
<dbReference type="RefSeq" id="WP_206587764.1">
    <property type="nucleotide sequence ID" value="NZ_JAFKCU010000004.1"/>
</dbReference>
<name>A0ABS3CJ14_9BACT</name>
<dbReference type="Proteomes" id="UP000664480">
    <property type="component" value="Unassembled WGS sequence"/>
</dbReference>
<sequence>MKLIFKSFAGVVLLSLLSFASFSQTRNLTGQVLDSLNQPISYANVVAVNQTTQKIGAFAITNGEGRFKLALVPGSEYLLRISFVGYKQFERVITDWSADESIQVILTNDETMLDQIEVVSELPVTMQGDTLTYKTDAFTTGTERKLKDVLEKLPGFEIDDEGGVKVQGKKVDKVMVDGKNFFDGDTKLATKNLPANAVDRVQVLKNFNEVAPVRGLDTDESLALNIQLKDGKKKLVFGDLTAGAGPKERYLGHANAFYYSPKLNLNLIADGNNVGELPFTLQDYFRFSGGLAGLTSRTGTSISMSGEDMGIPMAQRNNAASLETALGAFNLNYNPSSKWRHSGFAIGSTSKNRLGSISQRTYLRSDENQQETLSSASTVENSSGLMKYAVTYTPKEETYVKYSVFGKLADIQNRNLLDSDFGSIRQQINNFQTRRPYSVQQKAEWYHAPSEKRVFSMEFNWEKKYQDPLYDLTTNQKPFMGVLPILDQENYRFLQQQEIHSRTLEGSFNYYHILNATNHLNWSLGYSDTRQEMISDLNQILPSENESYAEFENDNQFGIQDLSLGMTYKTKWNDFILSPSLFAHRYAWQDQQFENELTQQKTLLLPGMYAKWAIKSNKSLTYRFQTTANFMDIQKLAKGYIIQDYNSIFTGNRMLDNGLFTNHSLNYSHYDFFSSVSLYGSLNWQRKRNDIVNTTDFQGINRFLTVLNITPINENLNGNLSFDKKFNTFKVTASGQWNSFTTNNLINDEVNQNKQFSQTYNMKATTTFFKKVEVDFGYTFSTNKYNGLNSQNTFNTHTPKFEVDWDIWKGLKLNADYAFNTYTNTGAGTQSEFDFLNALLSYQGKSSPWEFRFTVWNILDTRSIRRDSFNDNLISTYSYLVQPRYGLFTIKWDI</sequence>
<feature type="signal peptide" evidence="1">
    <location>
        <begin position="1"/>
        <end position="23"/>
    </location>
</feature>
<evidence type="ECO:0000313" key="3">
    <source>
        <dbReference type="Proteomes" id="UP000664480"/>
    </source>
</evidence>
<keyword evidence="2" id="KW-0675">Receptor</keyword>
<keyword evidence="1" id="KW-0732">Signal</keyword>
<keyword evidence="3" id="KW-1185">Reference proteome</keyword>
<comment type="caution">
    <text evidence="2">The sequence shown here is derived from an EMBL/GenBank/DDBJ whole genome shotgun (WGS) entry which is preliminary data.</text>
</comment>
<dbReference type="InterPro" id="IPR008969">
    <property type="entry name" value="CarboxyPept-like_regulatory"/>
</dbReference>